<dbReference type="Proteomes" id="UP000533080">
    <property type="component" value="Unassembled WGS sequence"/>
</dbReference>
<reference evidence="1 2" key="1">
    <citation type="submission" date="2020-05" db="EMBL/GenBank/DDBJ databases">
        <authorList>
            <person name="Whitworth D."/>
        </authorList>
    </citation>
    <scope>NUCLEOTIDE SEQUENCE [LARGE SCALE GENOMIC DNA]</scope>
    <source>
        <strain evidence="1 2">AM005</strain>
    </source>
</reference>
<dbReference type="AlphaFoldDB" id="A0A7Y4MRK9"/>
<dbReference type="EMBL" id="JABFNT010000041">
    <property type="protein sequence ID" value="NOJ79575.1"/>
    <property type="molecule type" value="Genomic_DNA"/>
</dbReference>
<evidence type="ECO:0000313" key="2">
    <source>
        <dbReference type="Proteomes" id="UP000533080"/>
    </source>
</evidence>
<protein>
    <submittedName>
        <fullName evidence="1">Uncharacterized protein</fullName>
    </submittedName>
</protein>
<sequence length="129" mass="14032">MPEETAMSTREVCLLIGHGGEVLWCDASDSPNQLPDSRARWEAIWRLRDVLEEVAHSHPDGPLGFSAEDESTMAALTSALGKPLRFSVVAPEGMVARLRGRDVLVMAEPWWAEALRSASGIRHSPSGLA</sequence>
<proteinExistence type="predicted"/>
<name>A0A7Y4MRK9_MYXXA</name>
<accession>A0A7Y4MRK9</accession>
<gene>
    <name evidence="1" type="ORF">HNV28_14700</name>
</gene>
<evidence type="ECO:0000313" key="1">
    <source>
        <dbReference type="EMBL" id="NOJ79575.1"/>
    </source>
</evidence>
<comment type="caution">
    <text evidence="1">The sequence shown here is derived from an EMBL/GenBank/DDBJ whole genome shotgun (WGS) entry which is preliminary data.</text>
</comment>
<organism evidence="1 2">
    <name type="scientific">Myxococcus xanthus</name>
    <dbReference type="NCBI Taxonomy" id="34"/>
    <lineage>
        <taxon>Bacteria</taxon>
        <taxon>Pseudomonadati</taxon>
        <taxon>Myxococcota</taxon>
        <taxon>Myxococcia</taxon>
        <taxon>Myxococcales</taxon>
        <taxon>Cystobacterineae</taxon>
        <taxon>Myxococcaceae</taxon>
        <taxon>Myxococcus</taxon>
    </lineage>
</organism>